<dbReference type="EMBL" id="JACIEM010000005">
    <property type="protein sequence ID" value="MBB4004591.1"/>
    <property type="molecule type" value="Genomic_DNA"/>
</dbReference>
<dbReference type="RefSeq" id="WP_183210204.1">
    <property type="nucleotide sequence ID" value="NZ_JAAAMM010000005.1"/>
</dbReference>
<sequence length="140" mass="14580">MPTKLAATTALTSFAAFGSTWSIPAVQATDTIASTTPAADAATPTPVREVFTATDDREDTALLVGLSLWTARQHEGYLARAAATAVDDGVALHRYPTVLTDTLRRHADAGDPTCRLVLEWLLVKGIAETGAGSASREGGV</sequence>
<name>A0A7W6HGH5_9HYPH</name>
<keyword evidence="2" id="KW-1185">Reference proteome</keyword>
<dbReference type="Proteomes" id="UP000588647">
    <property type="component" value="Unassembled WGS sequence"/>
</dbReference>
<comment type="caution">
    <text evidence="1">The sequence shown here is derived from an EMBL/GenBank/DDBJ whole genome shotgun (WGS) entry which is preliminary data.</text>
</comment>
<proteinExistence type="predicted"/>
<evidence type="ECO:0000313" key="2">
    <source>
        <dbReference type="Proteomes" id="UP000588647"/>
    </source>
</evidence>
<reference evidence="1 2" key="1">
    <citation type="submission" date="2020-08" db="EMBL/GenBank/DDBJ databases">
        <title>Genomic Encyclopedia of Type Strains, Phase IV (KMG-IV): sequencing the most valuable type-strain genomes for metagenomic binning, comparative biology and taxonomic classification.</title>
        <authorList>
            <person name="Goeker M."/>
        </authorList>
    </citation>
    <scope>NUCLEOTIDE SEQUENCE [LARGE SCALE GENOMIC DNA]</scope>
    <source>
        <strain evidence="1 2">DSM 103570</strain>
    </source>
</reference>
<gene>
    <name evidence="1" type="ORF">GGR03_003686</name>
</gene>
<evidence type="ECO:0000313" key="1">
    <source>
        <dbReference type="EMBL" id="MBB4004591.1"/>
    </source>
</evidence>
<accession>A0A7W6HGH5</accession>
<organism evidence="1 2">
    <name type="scientific">Aurantimonas endophytica</name>
    <dbReference type="NCBI Taxonomy" id="1522175"/>
    <lineage>
        <taxon>Bacteria</taxon>
        <taxon>Pseudomonadati</taxon>
        <taxon>Pseudomonadota</taxon>
        <taxon>Alphaproteobacteria</taxon>
        <taxon>Hyphomicrobiales</taxon>
        <taxon>Aurantimonadaceae</taxon>
        <taxon>Aurantimonas</taxon>
    </lineage>
</organism>
<dbReference type="AlphaFoldDB" id="A0A7W6HGH5"/>
<protein>
    <submittedName>
        <fullName evidence="1">Uncharacterized protein</fullName>
    </submittedName>
</protein>